<name>A0A0C2JLK4_THEKT</name>
<protein>
    <recommendedName>
        <fullName evidence="2">Sortilin N-terminal domain-containing protein</fullName>
    </recommendedName>
</protein>
<dbReference type="Proteomes" id="UP000031668">
    <property type="component" value="Unassembled WGS sequence"/>
</dbReference>
<gene>
    <name evidence="3" type="ORF">RF11_13506</name>
</gene>
<keyword evidence="4" id="KW-1185">Reference proteome</keyword>
<evidence type="ECO:0000256" key="1">
    <source>
        <dbReference type="ARBA" id="ARBA00022737"/>
    </source>
</evidence>
<proteinExistence type="predicted"/>
<dbReference type="InterPro" id="IPR031778">
    <property type="entry name" value="Sortilin_N"/>
</dbReference>
<dbReference type="EMBL" id="JWZT01002104">
    <property type="protein sequence ID" value="KII70268.1"/>
    <property type="molecule type" value="Genomic_DNA"/>
</dbReference>
<evidence type="ECO:0000313" key="3">
    <source>
        <dbReference type="EMBL" id="KII70268.1"/>
    </source>
</evidence>
<organism evidence="3 4">
    <name type="scientific">Thelohanellus kitauei</name>
    <name type="common">Myxosporean</name>
    <dbReference type="NCBI Taxonomy" id="669202"/>
    <lineage>
        <taxon>Eukaryota</taxon>
        <taxon>Metazoa</taxon>
        <taxon>Cnidaria</taxon>
        <taxon>Myxozoa</taxon>
        <taxon>Myxosporea</taxon>
        <taxon>Bivalvulida</taxon>
        <taxon>Platysporina</taxon>
        <taxon>Myxobolidae</taxon>
        <taxon>Thelohanellus</taxon>
    </lineage>
</organism>
<feature type="domain" description="Sortilin N-terminal" evidence="2">
    <location>
        <begin position="64"/>
        <end position="187"/>
    </location>
</feature>
<reference evidence="3 4" key="1">
    <citation type="journal article" date="2014" name="Genome Biol. Evol.">
        <title>The genome of the myxosporean Thelohanellus kitauei shows adaptations to nutrient acquisition within its fish host.</title>
        <authorList>
            <person name="Yang Y."/>
            <person name="Xiong J."/>
            <person name="Zhou Z."/>
            <person name="Huo F."/>
            <person name="Miao W."/>
            <person name="Ran C."/>
            <person name="Liu Y."/>
            <person name="Zhang J."/>
            <person name="Feng J."/>
            <person name="Wang M."/>
            <person name="Wang M."/>
            <person name="Wang L."/>
            <person name="Yao B."/>
        </authorList>
    </citation>
    <scope>NUCLEOTIDE SEQUENCE [LARGE SCALE GENOMIC DNA]</scope>
    <source>
        <strain evidence="3">Wuqing</strain>
    </source>
</reference>
<sequence>MHDIFYFLVLKHNSTLCLYTWDKNDQIHELICDLSIDDWKDDRCPVAIDPHTPGIIYTNLISKDGMTRAHISFDNGKNFKRIEIEGHNTQCNLKNCVFELELRCSDHFLQNSFPKKSIIKFRGKDQNYKHHLRYDTFVSLNGGEKWEKIYLDIENLTIVNNGGLWFGKGGFTGQIMYSFDEGNNWQNDIITLNNIIGIIPIETAKHQRFGVIDYNDGEITYTFFIFDFPKAKSNFCLMIENNAVRRRHTI</sequence>
<dbReference type="InterPro" id="IPR036278">
    <property type="entry name" value="Sialidase_sf"/>
</dbReference>
<keyword evidence="1" id="KW-0677">Repeat</keyword>
<dbReference type="Pfam" id="PF15902">
    <property type="entry name" value="Sortilin-Vps10"/>
    <property type="match status" value="1"/>
</dbReference>
<evidence type="ECO:0000313" key="4">
    <source>
        <dbReference type="Proteomes" id="UP000031668"/>
    </source>
</evidence>
<dbReference type="SUPFAM" id="SSF50939">
    <property type="entry name" value="Sialidases"/>
    <property type="match status" value="1"/>
</dbReference>
<evidence type="ECO:0000259" key="2">
    <source>
        <dbReference type="Pfam" id="PF15902"/>
    </source>
</evidence>
<accession>A0A0C2JLK4</accession>
<dbReference type="AlphaFoldDB" id="A0A0C2JLK4"/>
<comment type="caution">
    <text evidence="3">The sequence shown here is derived from an EMBL/GenBank/DDBJ whole genome shotgun (WGS) entry which is preliminary data.</text>
</comment>